<keyword evidence="3" id="KW-1185">Reference proteome</keyword>
<dbReference type="HOGENOM" id="CLU_1668455_0_0_11"/>
<accession>B5HUS4</accession>
<dbReference type="EMBL" id="CM000951">
    <property type="protein sequence ID" value="EDY56579.1"/>
    <property type="molecule type" value="Genomic_DNA"/>
</dbReference>
<dbReference type="Proteomes" id="UP000002785">
    <property type="component" value="Chromosome"/>
</dbReference>
<proteinExistence type="predicted"/>
<name>B5HUS4_STRX2</name>
<feature type="region of interest" description="Disordered" evidence="1">
    <location>
        <begin position="51"/>
        <end position="82"/>
    </location>
</feature>
<evidence type="ECO:0000256" key="1">
    <source>
        <dbReference type="SAM" id="MobiDB-lite"/>
    </source>
</evidence>
<evidence type="ECO:0000313" key="3">
    <source>
        <dbReference type="Proteomes" id="UP000002785"/>
    </source>
</evidence>
<gene>
    <name evidence="2" type="ORF">SSEG_03159</name>
</gene>
<evidence type="ECO:0000313" key="2">
    <source>
        <dbReference type="EMBL" id="EDY56579.1"/>
    </source>
</evidence>
<sequence length="158" mass="16983">MQVRCLNGLLEPNAAAQITAALASHLLTWTDGRVTCDGRLPCRPFGQGEARNGCPSGGQAARAGTANPLNTSTPASGRPGRTRSEILREAKQRLEFVKKGFNHNLSLEQALAYVRHRQGTCSPANCTSRSQLPPHAPRQPTTLLSDPITVFARRTCLA</sequence>
<protein>
    <submittedName>
        <fullName evidence="2">Uncharacterized protein</fullName>
    </submittedName>
</protein>
<reference evidence="2" key="1">
    <citation type="submission" date="2009-10" db="EMBL/GenBank/DDBJ databases">
        <title>The genome sequence of Streptomyces sviceus strain ATCC 29083.</title>
        <authorList>
            <consortium name="The Broad Institute Genome Sequencing Platform"/>
            <consortium name="Broad Institute Microbial Sequencing Center"/>
            <person name="Fischbach M."/>
            <person name="Godfrey P."/>
            <person name="Ward D."/>
            <person name="Young S."/>
            <person name="Zeng Q."/>
            <person name="Koehrsen M."/>
            <person name="Alvarado L."/>
            <person name="Berlin A.M."/>
            <person name="Bochicchio J."/>
            <person name="Borenstein D."/>
            <person name="Chapman S.B."/>
            <person name="Chen Z."/>
            <person name="Engels R."/>
            <person name="Freedman E."/>
            <person name="Gellesch M."/>
            <person name="Goldberg J."/>
            <person name="Griggs A."/>
            <person name="Gujja S."/>
            <person name="Heilman E.R."/>
            <person name="Heiman D.I."/>
            <person name="Hepburn T.A."/>
            <person name="Howarth C."/>
            <person name="Jen D."/>
            <person name="Larson L."/>
            <person name="Lewis B."/>
            <person name="Mehta T."/>
            <person name="Park D."/>
            <person name="Pearson M."/>
            <person name="Richards J."/>
            <person name="Roberts A."/>
            <person name="Saif S."/>
            <person name="Shea T.D."/>
            <person name="Shenoy N."/>
            <person name="Sisk P."/>
            <person name="Stolte C."/>
            <person name="Sykes S.N."/>
            <person name="Thomson T."/>
            <person name="Walk T."/>
            <person name="White J."/>
            <person name="Yandava C."/>
            <person name="Straight P."/>
            <person name="Clardy J."/>
            <person name="Hung D."/>
            <person name="Kolter R."/>
            <person name="Mekalanos J."/>
            <person name="Walker S."/>
            <person name="Walsh C.T."/>
            <person name="Wieland-Brown L.C."/>
            <person name="Haas B."/>
            <person name="Nusbaum C."/>
            <person name="Birren B."/>
        </authorList>
    </citation>
    <scope>NUCLEOTIDE SEQUENCE [LARGE SCALE GENOMIC DNA]</scope>
    <source>
        <strain evidence="2">ATCC 29083</strain>
    </source>
</reference>
<dbReference type="AlphaFoldDB" id="B5HUS4"/>
<organism evidence="2 3">
    <name type="scientific">Streptomyces sviceus (strain ATCC 29083 / DSM 924 / JCM 4929 / NBRC 13980 / NCIMB 11184 / NRRL 5439 / UC 5370)</name>
    <dbReference type="NCBI Taxonomy" id="463191"/>
    <lineage>
        <taxon>Bacteria</taxon>
        <taxon>Bacillati</taxon>
        <taxon>Actinomycetota</taxon>
        <taxon>Actinomycetes</taxon>
        <taxon>Kitasatosporales</taxon>
        <taxon>Streptomycetaceae</taxon>
        <taxon>Streptomyces</taxon>
    </lineage>
</organism>